<organism evidence="2 3">
    <name type="scientific">Lithospermum erythrorhizon</name>
    <name type="common">Purple gromwell</name>
    <name type="synonym">Lithospermum officinale var. erythrorhizon</name>
    <dbReference type="NCBI Taxonomy" id="34254"/>
    <lineage>
        <taxon>Eukaryota</taxon>
        <taxon>Viridiplantae</taxon>
        <taxon>Streptophyta</taxon>
        <taxon>Embryophyta</taxon>
        <taxon>Tracheophyta</taxon>
        <taxon>Spermatophyta</taxon>
        <taxon>Magnoliopsida</taxon>
        <taxon>eudicotyledons</taxon>
        <taxon>Gunneridae</taxon>
        <taxon>Pentapetalae</taxon>
        <taxon>asterids</taxon>
        <taxon>lamiids</taxon>
        <taxon>Boraginales</taxon>
        <taxon>Boraginaceae</taxon>
        <taxon>Boraginoideae</taxon>
        <taxon>Lithospermeae</taxon>
        <taxon>Lithospermum</taxon>
    </lineage>
</organism>
<reference evidence="2 3" key="1">
    <citation type="submission" date="2024-01" db="EMBL/GenBank/DDBJ databases">
        <title>The complete chloroplast genome sequence of Lithospermum erythrorhizon: insights into the phylogenetic relationship among Boraginaceae species and the maternal lineages of purple gromwells.</title>
        <authorList>
            <person name="Okada T."/>
            <person name="Watanabe K."/>
        </authorList>
    </citation>
    <scope>NUCLEOTIDE SEQUENCE [LARGE SCALE GENOMIC DNA]</scope>
</reference>
<evidence type="ECO:0000256" key="1">
    <source>
        <dbReference type="SAM" id="MobiDB-lite"/>
    </source>
</evidence>
<dbReference type="EMBL" id="BAABME010031315">
    <property type="protein sequence ID" value="GAA0145252.1"/>
    <property type="molecule type" value="Genomic_DNA"/>
</dbReference>
<dbReference type="Proteomes" id="UP001454036">
    <property type="component" value="Unassembled WGS sequence"/>
</dbReference>
<keyword evidence="3" id="KW-1185">Reference proteome</keyword>
<sequence length="190" mass="20768">MGDLSYSQNVKQTLGVVRVGNGKKLGSISCGSKSIVNRILKPIATMNNVKLGKIPAGQVASFLLKVAVLEAIRRLSRERCPVLWSGLQALQVFCYPPLRWIQKWNPFGILIGGLQMLSRPLLVLSVATAISDNSDNFFGGTNDTESDQESTSELPTSNMRTDEASASSSSNWLVQLYKELKVQGITLPER</sequence>
<name>A0AAV3P0P5_LITER</name>
<dbReference type="PANTHER" id="PTHR47041">
    <property type="entry name" value="SEC14 CYTOSOLIC FACTOR FAMILY PROTEIN / PHOSPHOGLYCERIDE TRANSFER FAMILY PROTEIN"/>
    <property type="match status" value="1"/>
</dbReference>
<feature type="compositionally biased region" description="Polar residues" evidence="1">
    <location>
        <begin position="151"/>
        <end position="167"/>
    </location>
</feature>
<comment type="caution">
    <text evidence="2">The sequence shown here is derived from an EMBL/GenBank/DDBJ whole genome shotgun (WGS) entry which is preliminary data.</text>
</comment>
<protein>
    <submittedName>
        <fullName evidence="2">Uncharacterized protein</fullName>
    </submittedName>
</protein>
<accession>A0AAV3P0P5</accession>
<dbReference type="AlphaFoldDB" id="A0AAV3P0P5"/>
<evidence type="ECO:0000313" key="3">
    <source>
        <dbReference type="Proteomes" id="UP001454036"/>
    </source>
</evidence>
<feature type="region of interest" description="Disordered" evidence="1">
    <location>
        <begin position="137"/>
        <end position="167"/>
    </location>
</feature>
<dbReference type="PANTHER" id="PTHR47041:SF2">
    <property type="entry name" value="SEC14 CYTOSOLIC FACTOR FAMILY PROTEIN _ PHOSPHOGLYCERIDE TRANSFER FAMILY PROTEIN"/>
    <property type="match status" value="1"/>
</dbReference>
<proteinExistence type="predicted"/>
<gene>
    <name evidence="2" type="ORF">LIER_42850</name>
</gene>
<evidence type="ECO:0000313" key="2">
    <source>
        <dbReference type="EMBL" id="GAA0145252.1"/>
    </source>
</evidence>